<dbReference type="InterPro" id="IPR043128">
    <property type="entry name" value="Rev_trsase/Diguanyl_cyclase"/>
</dbReference>
<keyword evidence="2" id="KW-0472">Membrane</keyword>
<evidence type="ECO:0000313" key="5">
    <source>
        <dbReference type="Proteomes" id="UP000002415"/>
    </source>
</evidence>
<dbReference type="PANTHER" id="PTHR45138">
    <property type="entry name" value="REGULATORY COMPONENTS OF SENSORY TRANSDUCTION SYSTEM"/>
    <property type="match status" value="1"/>
</dbReference>
<evidence type="ECO:0000259" key="3">
    <source>
        <dbReference type="PROSITE" id="PS50887"/>
    </source>
</evidence>
<dbReference type="SUPFAM" id="SSF55073">
    <property type="entry name" value="Nucleotide cyclase"/>
    <property type="match status" value="1"/>
</dbReference>
<feature type="transmembrane region" description="Helical" evidence="2">
    <location>
        <begin position="15"/>
        <end position="35"/>
    </location>
</feature>
<organism evidence="4 5">
    <name type="scientific">Fervidobacterium nodosum (strain ATCC 35602 / DSM 5306 / Rt17-B1)</name>
    <dbReference type="NCBI Taxonomy" id="381764"/>
    <lineage>
        <taxon>Bacteria</taxon>
        <taxon>Thermotogati</taxon>
        <taxon>Thermotogota</taxon>
        <taxon>Thermotogae</taxon>
        <taxon>Thermotogales</taxon>
        <taxon>Fervidobacteriaceae</taxon>
        <taxon>Fervidobacterium</taxon>
    </lineage>
</organism>
<gene>
    <name evidence="4" type="ordered locus">Fnod_0031</name>
</gene>
<dbReference type="InterPro" id="IPR029787">
    <property type="entry name" value="Nucleotide_cyclase"/>
</dbReference>
<dbReference type="AlphaFoldDB" id="A7HJ20"/>
<feature type="domain" description="GGDEF" evidence="3">
    <location>
        <begin position="374"/>
        <end position="501"/>
    </location>
</feature>
<dbReference type="PROSITE" id="PS50887">
    <property type="entry name" value="GGDEF"/>
    <property type="match status" value="1"/>
</dbReference>
<dbReference type="Pfam" id="PF00990">
    <property type="entry name" value="GGDEF"/>
    <property type="match status" value="1"/>
</dbReference>
<dbReference type="RefSeq" id="WP_011993226.1">
    <property type="nucleotide sequence ID" value="NC_009718.1"/>
</dbReference>
<reference evidence="4 5" key="2">
    <citation type="journal article" date="2009" name="Proc. Natl. Acad. Sci. U.S.A.">
        <title>On the chimeric nature, thermophilic origin, and phylogenetic placement of the Thermotogales.</title>
        <authorList>
            <person name="Zhaxybayeva O."/>
            <person name="Swithers K.S."/>
            <person name="Lapierre P."/>
            <person name="Fournier G.P."/>
            <person name="Bickhart D.M."/>
            <person name="DeBoy R.T."/>
            <person name="Nelson K.E."/>
            <person name="Nesbo C.L."/>
            <person name="Doolittle W.F."/>
            <person name="Gogarten J.P."/>
            <person name="Noll K.M."/>
        </authorList>
    </citation>
    <scope>NUCLEOTIDE SEQUENCE [LARGE SCALE GENOMIC DNA]</scope>
    <source>
        <strain evidence="5">ATCC 35602 / DSM 5306 / Rt17-B1</strain>
    </source>
</reference>
<dbReference type="EMBL" id="CP000771">
    <property type="protein sequence ID" value="ABS59903.1"/>
    <property type="molecule type" value="Genomic_DNA"/>
</dbReference>
<dbReference type="GO" id="GO:0052621">
    <property type="term" value="F:diguanylate cyclase activity"/>
    <property type="evidence" value="ECO:0007669"/>
    <property type="project" value="TreeGrafter"/>
</dbReference>
<keyword evidence="2" id="KW-1133">Transmembrane helix</keyword>
<name>A7HJ20_FERNB</name>
<protein>
    <submittedName>
        <fullName evidence="4">Diguanylate cyclase</fullName>
    </submittedName>
</protein>
<dbReference type="FunFam" id="3.30.70.270:FF:000001">
    <property type="entry name" value="Diguanylate cyclase domain protein"/>
    <property type="match status" value="1"/>
</dbReference>
<dbReference type="STRING" id="381764.Fnod_0031"/>
<dbReference type="eggNOG" id="COG3706">
    <property type="taxonomic scope" value="Bacteria"/>
</dbReference>
<keyword evidence="5" id="KW-1185">Reference proteome</keyword>
<dbReference type="PANTHER" id="PTHR45138:SF9">
    <property type="entry name" value="DIGUANYLATE CYCLASE DGCM-RELATED"/>
    <property type="match status" value="1"/>
</dbReference>
<reference evidence="4 5" key="1">
    <citation type="submission" date="2007-07" db="EMBL/GenBank/DDBJ databases">
        <title>Complete sequence of Fervidobacterium nodosum Rt17-B1.</title>
        <authorList>
            <consortium name="US DOE Joint Genome Institute"/>
            <person name="Copeland A."/>
            <person name="Lucas S."/>
            <person name="Lapidus A."/>
            <person name="Barry K."/>
            <person name="Glavina del Rio T."/>
            <person name="Dalin E."/>
            <person name="Tice H."/>
            <person name="Pitluck S."/>
            <person name="Saunders E."/>
            <person name="Brettin T."/>
            <person name="Bruce D."/>
            <person name="Detter J.C."/>
            <person name="Han C."/>
            <person name="Schmutz J."/>
            <person name="Larimer F."/>
            <person name="Land M."/>
            <person name="Hauser L."/>
            <person name="Kyrpides N."/>
            <person name="Mikhailova N."/>
            <person name="Nelson K."/>
            <person name="Gogarten J.P."/>
            <person name="Noll K."/>
            <person name="Richardson P."/>
        </authorList>
    </citation>
    <scope>NUCLEOTIDE SEQUENCE [LARGE SCALE GENOMIC DNA]</scope>
    <source>
        <strain evidence="5">ATCC 35602 / DSM 5306 / Rt17-B1</strain>
    </source>
</reference>
<evidence type="ECO:0000313" key="4">
    <source>
        <dbReference type="EMBL" id="ABS59903.1"/>
    </source>
</evidence>
<dbReference type="InterPro" id="IPR000160">
    <property type="entry name" value="GGDEF_dom"/>
</dbReference>
<dbReference type="OrthoDB" id="48290at2"/>
<dbReference type="Gene3D" id="6.10.340.10">
    <property type="match status" value="1"/>
</dbReference>
<accession>A7HJ20</accession>
<dbReference type="NCBIfam" id="TIGR00254">
    <property type="entry name" value="GGDEF"/>
    <property type="match status" value="1"/>
</dbReference>
<sequence>MKEERILINQRIKRIFTSSLIIFFFVLILFSFITLRNLKRSVEIDNHFYSSTIDSIIQLNSEKLEILAEEYSKNEKIISFITMENDQKQLDNIFKSLILSQDVDFVAIYSNEKSVYINCENKILHSFLLTLNFQKNNDFVHSYELSESLLFPFEYYAYPILKKDSETQKRRIGTILLGRFINIERLLELERLTASKITFETDPKKTLKPFGITLTYSKPLKNSQNKIIGYIVAQKPSEAFKVTFINLSIFTIMFILLFIFLLYMSAYFVTDTVVTPLQKIEYAIQNNTPDVIERYVYQKDEIGELSRAIKHYLEQKEQINIYLKELESKNASLRMLNEEVRKLLEKDTLTGLLTRYVFNSQIERLYVSSKADKIPLSAISIDADNFKKINDTYGHAEGDEVLKKIGEIILKNIRLSDFPIRMGGEEILILLPEADINAAYSIAERIRNKVQEEFKSKPYTVTISLGVTQLKPEDTIETFLKRADDALYVSKTNGKNQTTIF</sequence>
<evidence type="ECO:0000256" key="2">
    <source>
        <dbReference type="SAM" id="Phobius"/>
    </source>
</evidence>
<evidence type="ECO:0000256" key="1">
    <source>
        <dbReference type="SAM" id="Coils"/>
    </source>
</evidence>
<dbReference type="InterPro" id="IPR050469">
    <property type="entry name" value="Diguanylate_Cyclase"/>
</dbReference>
<dbReference type="Proteomes" id="UP000002415">
    <property type="component" value="Chromosome"/>
</dbReference>
<dbReference type="KEGG" id="fno:Fnod_0031"/>
<feature type="transmembrane region" description="Helical" evidence="2">
    <location>
        <begin position="244"/>
        <end position="269"/>
    </location>
</feature>
<keyword evidence="1" id="KW-0175">Coiled coil</keyword>
<dbReference type="CDD" id="cd01949">
    <property type="entry name" value="GGDEF"/>
    <property type="match status" value="1"/>
</dbReference>
<feature type="coiled-coil region" evidence="1">
    <location>
        <begin position="309"/>
        <end position="346"/>
    </location>
</feature>
<dbReference type="HOGENOM" id="CLU_543755_0_0_0"/>
<proteinExistence type="predicted"/>
<dbReference type="Gene3D" id="3.30.70.270">
    <property type="match status" value="1"/>
</dbReference>
<dbReference type="SMART" id="SM00267">
    <property type="entry name" value="GGDEF"/>
    <property type="match status" value="1"/>
</dbReference>
<keyword evidence="2" id="KW-0812">Transmembrane</keyword>